<proteinExistence type="predicted"/>
<evidence type="ECO:0000313" key="1">
    <source>
        <dbReference type="EMBL" id="CAB5222941.1"/>
    </source>
</evidence>
<reference evidence="1" key="1">
    <citation type="submission" date="2020-05" db="EMBL/GenBank/DDBJ databases">
        <authorList>
            <person name="Chiriac C."/>
            <person name="Salcher M."/>
            <person name="Ghai R."/>
            <person name="Kavagutti S V."/>
        </authorList>
    </citation>
    <scope>NUCLEOTIDE SEQUENCE</scope>
</reference>
<gene>
    <name evidence="1" type="ORF">UFOVP377_43</name>
</gene>
<dbReference type="EMBL" id="LR798314">
    <property type="protein sequence ID" value="CAB5222941.1"/>
    <property type="molecule type" value="Genomic_DNA"/>
</dbReference>
<sequence>MDTKQEIKERMRLYEMYSSAVLAGYSSIDSSWSTDTMLKEVDKTTKAMIEYHFIYLLECEDE</sequence>
<accession>A0A6J7WY31</accession>
<organism evidence="1">
    <name type="scientific">uncultured Caudovirales phage</name>
    <dbReference type="NCBI Taxonomy" id="2100421"/>
    <lineage>
        <taxon>Viruses</taxon>
        <taxon>Duplodnaviria</taxon>
        <taxon>Heunggongvirae</taxon>
        <taxon>Uroviricota</taxon>
        <taxon>Caudoviricetes</taxon>
        <taxon>Peduoviridae</taxon>
        <taxon>Maltschvirus</taxon>
        <taxon>Maltschvirus maltsch</taxon>
    </lineage>
</organism>
<name>A0A6J7WY31_9CAUD</name>
<protein>
    <submittedName>
        <fullName evidence="1">Uncharacterized protein</fullName>
    </submittedName>
</protein>